<dbReference type="Gene3D" id="3.90.1150.10">
    <property type="entry name" value="Aspartate Aminotransferase, domain 1"/>
    <property type="match status" value="1"/>
</dbReference>
<dbReference type="AlphaFoldDB" id="A0A9E9CBD0"/>
<dbReference type="GO" id="GO:0008483">
    <property type="term" value="F:transaminase activity"/>
    <property type="evidence" value="ECO:0007669"/>
    <property type="project" value="UniProtKB-KW"/>
</dbReference>
<dbReference type="RefSeq" id="WP_268610217.1">
    <property type="nucleotide sequence ID" value="NZ_CP113797.1"/>
</dbReference>
<dbReference type="Pfam" id="PF00266">
    <property type="entry name" value="Aminotran_5"/>
    <property type="match status" value="1"/>
</dbReference>
<dbReference type="SUPFAM" id="SSF53383">
    <property type="entry name" value="PLP-dependent transferases"/>
    <property type="match status" value="1"/>
</dbReference>
<dbReference type="Proteomes" id="UP001163152">
    <property type="component" value="Chromosome"/>
</dbReference>
<dbReference type="PANTHER" id="PTHR43092:SF2">
    <property type="entry name" value="HERCYNYLCYSTEINE SULFOXIDE LYASE"/>
    <property type="match status" value="1"/>
</dbReference>
<dbReference type="PANTHER" id="PTHR43092">
    <property type="entry name" value="L-CYSTEINE DESULFHYDRASE"/>
    <property type="match status" value="1"/>
</dbReference>
<keyword evidence="4" id="KW-1185">Reference proteome</keyword>
<dbReference type="KEGG" id="tsin:OXH18_24755"/>
<sequence length="420" mass="46399">MTSHPFPIPQPPTPNFYRSLWSLDPSVVFLNHGSFGACPIAVLEKQSQLRSQMEAEPLRFFEDQLEPLWDVARQTLANLIGAESAQLAFVPNATTGVNTVLQSLLFRPGDELLTTNHEYNASRNALNVAAQRHGATVVVAEIPFPIKSADVVLDAVLRRVTPQTRLVLIDHVTSQTGLVLPIEPLIAELNARNIDSLIDGAHAPGMVSLNLKKVGVTYYTGNCHKWLCSPKGAAFLYVREDRQALVRPLVISHGANSSRRDRSRFHLEFDWTGTADPTPYLCVPTAIQFMGSLLPQGWTGLMTHNRAMVLAARQRLCQGLGVLPACPEDMVGSMAVIPLPDYWLNQPMELQATLFHRFRIEVPVIPWQSACEQLADQSAHAVQPTSPRQLLRISAQLYNAPAEYEALMTALKTLDSAYSS</sequence>
<keyword evidence="1" id="KW-0663">Pyridoxal phosphate</keyword>
<feature type="domain" description="Aminotransferase class V" evidence="2">
    <location>
        <begin position="62"/>
        <end position="252"/>
    </location>
</feature>
<evidence type="ECO:0000313" key="4">
    <source>
        <dbReference type="Proteomes" id="UP001163152"/>
    </source>
</evidence>
<dbReference type="InterPro" id="IPR015424">
    <property type="entry name" value="PyrdxlP-dep_Trfase"/>
</dbReference>
<dbReference type="InterPro" id="IPR015422">
    <property type="entry name" value="PyrdxlP-dep_Trfase_small"/>
</dbReference>
<evidence type="ECO:0000313" key="3">
    <source>
        <dbReference type="EMBL" id="WAL60335.1"/>
    </source>
</evidence>
<dbReference type="Gene3D" id="3.40.640.10">
    <property type="entry name" value="Type I PLP-dependent aspartate aminotransferase-like (Major domain)"/>
    <property type="match status" value="1"/>
</dbReference>
<protein>
    <submittedName>
        <fullName evidence="3">Aminotransferase class V-fold PLP-dependent enzyme</fullName>
    </submittedName>
</protein>
<name>A0A9E9CBD0_9CYAN</name>
<dbReference type="EMBL" id="CP113797">
    <property type="protein sequence ID" value="WAL60335.1"/>
    <property type="molecule type" value="Genomic_DNA"/>
</dbReference>
<keyword evidence="3" id="KW-0808">Transferase</keyword>
<dbReference type="InterPro" id="IPR015421">
    <property type="entry name" value="PyrdxlP-dep_Trfase_major"/>
</dbReference>
<accession>A0A9E9CBD0</accession>
<dbReference type="InterPro" id="IPR000192">
    <property type="entry name" value="Aminotrans_V_dom"/>
</dbReference>
<evidence type="ECO:0000259" key="2">
    <source>
        <dbReference type="Pfam" id="PF00266"/>
    </source>
</evidence>
<keyword evidence="3" id="KW-0032">Aminotransferase</keyword>
<evidence type="ECO:0000256" key="1">
    <source>
        <dbReference type="ARBA" id="ARBA00022898"/>
    </source>
</evidence>
<gene>
    <name evidence="3" type="ORF">OXH18_24755</name>
</gene>
<reference evidence="3" key="1">
    <citation type="submission" date="2022-12" db="EMBL/GenBank/DDBJ databases">
        <title>Polyphasic identification of a Novel Hot-Spring Cyanobacterium Ocullathermofonsia sinensis gen nov. sp. nov. and Genomic Insights on its Adaptations to the Thermal Habitat.</title>
        <authorList>
            <person name="Daroch M."/>
            <person name="Tang J."/>
            <person name="Jiang Y."/>
        </authorList>
    </citation>
    <scope>NUCLEOTIDE SEQUENCE</scope>
    <source>
        <strain evidence="3">PKUAC-SCTA174</strain>
    </source>
</reference>
<organism evidence="3 4">
    <name type="scientific">Thermocoleostomius sinensis A174</name>
    <dbReference type="NCBI Taxonomy" id="2016057"/>
    <lineage>
        <taxon>Bacteria</taxon>
        <taxon>Bacillati</taxon>
        <taxon>Cyanobacteriota</taxon>
        <taxon>Cyanophyceae</taxon>
        <taxon>Oculatellales</taxon>
        <taxon>Oculatellaceae</taxon>
        <taxon>Thermocoleostomius</taxon>
    </lineage>
</organism>
<proteinExistence type="predicted"/>